<evidence type="ECO:0000313" key="3">
    <source>
        <dbReference type="EMBL" id="PIC14092.1"/>
    </source>
</evidence>
<feature type="compositionally biased region" description="Polar residues" evidence="1">
    <location>
        <begin position="183"/>
        <end position="193"/>
    </location>
</feature>
<protein>
    <recommendedName>
        <fullName evidence="2">DUF7037 domain-containing protein</fullName>
    </recommendedName>
</protein>
<feature type="domain" description="DUF7037" evidence="2">
    <location>
        <begin position="20"/>
        <end position="61"/>
    </location>
</feature>
<dbReference type="InterPro" id="IPR055465">
    <property type="entry name" value="DUF7037"/>
</dbReference>
<reference evidence="4" key="1">
    <citation type="submission" date="2017-10" db="EMBL/GenBank/DDBJ databases">
        <title>Rapid genome shrinkage in a self-fertile nematode reveals novel sperm competition proteins.</title>
        <authorList>
            <person name="Yin D."/>
            <person name="Schwarz E.M."/>
            <person name="Thomas C.G."/>
            <person name="Felde R.L."/>
            <person name="Korf I.F."/>
            <person name="Cutter A.D."/>
            <person name="Schartner C.M."/>
            <person name="Ralston E.J."/>
            <person name="Meyer B.J."/>
            <person name="Haag E.S."/>
        </authorList>
    </citation>
    <scope>NUCLEOTIDE SEQUENCE [LARGE SCALE GENOMIC DNA]</scope>
    <source>
        <strain evidence="4">JU1422</strain>
    </source>
</reference>
<evidence type="ECO:0000313" key="4">
    <source>
        <dbReference type="Proteomes" id="UP000230233"/>
    </source>
</evidence>
<evidence type="ECO:0000259" key="2">
    <source>
        <dbReference type="Pfam" id="PF23045"/>
    </source>
</evidence>
<feature type="compositionally biased region" description="Basic and acidic residues" evidence="1">
    <location>
        <begin position="126"/>
        <end position="140"/>
    </location>
</feature>
<dbReference type="EMBL" id="PDUG01000009">
    <property type="protein sequence ID" value="PIC14092.1"/>
    <property type="molecule type" value="Genomic_DNA"/>
</dbReference>
<keyword evidence="4" id="KW-1185">Reference proteome</keyword>
<sequence>MNTETELCKALQALDMTDLSSRGFCLKVDDENFKFYTIEHGLVEMERIDEPTSLGKYYEILVDIKAEYNPTGNSFEIVEIYKEKVPTVGKRFMLATVSGKESNIDQKGNTYKSAVESCHKPTEVLRKKPKNLSELRSMHEPKKKPNRRILESRKESRRNIQDGRRLIQDDRRFIRDTIRGSPLNANPNATQDDLVQAAQMGNRDEGLQKTMR</sequence>
<name>A0A2G5SGN6_9PELO</name>
<comment type="caution">
    <text evidence="3">The sequence shown here is derived from an EMBL/GenBank/DDBJ whole genome shotgun (WGS) entry which is preliminary data.</text>
</comment>
<feature type="region of interest" description="Disordered" evidence="1">
    <location>
        <begin position="126"/>
        <end position="164"/>
    </location>
</feature>
<organism evidence="3 4">
    <name type="scientific">Caenorhabditis nigoni</name>
    <dbReference type="NCBI Taxonomy" id="1611254"/>
    <lineage>
        <taxon>Eukaryota</taxon>
        <taxon>Metazoa</taxon>
        <taxon>Ecdysozoa</taxon>
        <taxon>Nematoda</taxon>
        <taxon>Chromadorea</taxon>
        <taxon>Rhabditida</taxon>
        <taxon>Rhabditina</taxon>
        <taxon>Rhabditomorpha</taxon>
        <taxon>Rhabditoidea</taxon>
        <taxon>Rhabditidae</taxon>
        <taxon>Peloderinae</taxon>
        <taxon>Caenorhabditis</taxon>
    </lineage>
</organism>
<feature type="compositionally biased region" description="Basic and acidic residues" evidence="1">
    <location>
        <begin position="202"/>
        <end position="212"/>
    </location>
</feature>
<proteinExistence type="predicted"/>
<dbReference type="Proteomes" id="UP000230233">
    <property type="component" value="Unassembled WGS sequence"/>
</dbReference>
<feature type="region of interest" description="Disordered" evidence="1">
    <location>
        <begin position="178"/>
        <end position="212"/>
    </location>
</feature>
<feature type="compositionally biased region" description="Basic and acidic residues" evidence="1">
    <location>
        <begin position="148"/>
        <end position="164"/>
    </location>
</feature>
<dbReference type="Pfam" id="PF23045">
    <property type="entry name" value="DUF7037"/>
    <property type="match status" value="1"/>
</dbReference>
<gene>
    <name evidence="3" type="ORF">B9Z55_027375</name>
</gene>
<evidence type="ECO:0000256" key="1">
    <source>
        <dbReference type="SAM" id="MobiDB-lite"/>
    </source>
</evidence>
<dbReference type="AlphaFoldDB" id="A0A2G5SGN6"/>
<accession>A0A2G5SGN6</accession>